<organism evidence="3 4">
    <name type="scientific">Cohnella hongkongensis</name>
    <dbReference type="NCBI Taxonomy" id="178337"/>
    <lineage>
        <taxon>Bacteria</taxon>
        <taxon>Bacillati</taxon>
        <taxon>Bacillota</taxon>
        <taxon>Bacilli</taxon>
        <taxon>Bacillales</taxon>
        <taxon>Paenibacillaceae</taxon>
        <taxon>Cohnella</taxon>
    </lineage>
</organism>
<gene>
    <name evidence="3" type="ORF">ACFO3S_12375</name>
</gene>
<keyword evidence="1" id="KW-0472">Membrane</keyword>
<protein>
    <submittedName>
        <fullName evidence="3">DUF2231 domain-containing protein</fullName>
    </submittedName>
</protein>
<evidence type="ECO:0000313" key="4">
    <source>
        <dbReference type="Proteomes" id="UP001596028"/>
    </source>
</evidence>
<evidence type="ECO:0000256" key="1">
    <source>
        <dbReference type="SAM" id="Phobius"/>
    </source>
</evidence>
<feature type="transmembrane region" description="Helical" evidence="1">
    <location>
        <begin position="105"/>
        <end position="124"/>
    </location>
</feature>
<proteinExistence type="predicted"/>
<dbReference type="InterPro" id="IPR019251">
    <property type="entry name" value="DUF2231_TM"/>
</dbReference>
<keyword evidence="1" id="KW-1133">Transmembrane helix</keyword>
<accession>A0ABV9FCS9</accession>
<keyword evidence="1" id="KW-0812">Transmembrane</keyword>
<reference evidence="4" key="1">
    <citation type="journal article" date="2019" name="Int. J. Syst. Evol. Microbiol.">
        <title>The Global Catalogue of Microorganisms (GCM) 10K type strain sequencing project: providing services to taxonomists for standard genome sequencing and annotation.</title>
        <authorList>
            <consortium name="The Broad Institute Genomics Platform"/>
            <consortium name="The Broad Institute Genome Sequencing Center for Infectious Disease"/>
            <person name="Wu L."/>
            <person name="Ma J."/>
        </authorList>
    </citation>
    <scope>NUCLEOTIDE SEQUENCE [LARGE SCALE GENOMIC DNA]</scope>
    <source>
        <strain evidence="4">CCUG 49571</strain>
    </source>
</reference>
<name>A0ABV9FCS9_9BACL</name>
<dbReference type="RefSeq" id="WP_378096045.1">
    <property type="nucleotide sequence ID" value="NZ_JBHSEP010000007.1"/>
</dbReference>
<feature type="transmembrane region" description="Helical" evidence="1">
    <location>
        <begin position="80"/>
        <end position="98"/>
    </location>
</feature>
<evidence type="ECO:0000313" key="3">
    <source>
        <dbReference type="EMBL" id="MFC4599038.1"/>
    </source>
</evidence>
<keyword evidence="4" id="KW-1185">Reference proteome</keyword>
<dbReference type="Pfam" id="PF09990">
    <property type="entry name" value="DUF2231"/>
    <property type="match status" value="1"/>
</dbReference>
<dbReference type="EMBL" id="JBHSEP010000007">
    <property type="protein sequence ID" value="MFC4599038.1"/>
    <property type="molecule type" value="Genomic_DNA"/>
</dbReference>
<evidence type="ECO:0000259" key="2">
    <source>
        <dbReference type="Pfam" id="PF09990"/>
    </source>
</evidence>
<feature type="transmembrane region" description="Helical" evidence="1">
    <location>
        <begin position="40"/>
        <end position="60"/>
    </location>
</feature>
<feature type="transmembrane region" description="Helical" evidence="1">
    <location>
        <begin position="6"/>
        <end position="28"/>
    </location>
</feature>
<dbReference type="Proteomes" id="UP001596028">
    <property type="component" value="Unassembled WGS sequence"/>
</dbReference>
<comment type="caution">
    <text evidence="3">The sequence shown here is derived from an EMBL/GenBank/DDBJ whole genome shotgun (WGS) entry which is preliminary data.</text>
</comment>
<feature type="domain" description="DUF2231" evidence="2">
    <location>
        <begin position="3"/>
        <end position="133"/>
    </location>
</feature>
<sequence length="134" mass="14750">MSDTLHPVLLHFPIVMLIVGSVSLWIAVWKPDFYGRMANVMLVGGVIAMVPTMITGMRSTDYAIEAFQAEEELILTHQNLSFVTFGVFLALVILKLAFRKKADRIVTASLLALSVIGIVMLFVSSNYGGRIVYG</sequence>